<evidence type="ECO:0000256" key="4">
    <source>
        <dbReference type="ARBA" id="ARBA00022679"/>
    </source>
</evidence>
<gene>
    <name evidence="7" type="ORF">HD599_000480</name>
</gene>
<dbReference type="Proteomes" id="UP000536685">
    <property type="component" value="Unassembled WGS sequence"/>
</dbReference>
<dbReference type="CDD" id="cd00609">
    <property type="entry name" value="AAT_like"/>
    <property type="match status" value="1"/>
</dbReference>
<name>A0A841AFZ2_9MICO</name>
<comment type="similarity">
    <text evidence="2">Belongs to the class-I pyridoxal-phosphate-dependent aminotransferase family.</text>
</comment>
<dbReference type="Pfam" id="PF00155">
    <property type="entry name" value="Aminotran_1_2"/>
    <property type="match status" value="1"/>
</dbReference>
<dbReference type="AlphaFoldDB" id="A0A841AFZ2"/>
<keyword evidence="3 7" id="KW-0032">Aminotransferase</keyword>
<dbReference type="GO" id="GO:0008483">
    <property type="term" value="F:transaminase activity"/>
    <property type="evidence" value="ECO:0007669"/>
    <property type="project" value="UniProtKB-KW"/>
</dbReference>
<evidence type="ECO:0000256" key="2">
    <source>
        <dbReference type="ARBA" id="ARBA00007441"/>
    </source>
</evidence>
<evidence type="ECO:0000313" key="7">
    <source>
        <dbReference type="EMBL" id="MBB5842157.1"/>
    </source>
</evidence>
<evidence type="ECO:0000256" key="5">
    <source>
        <dbReference type="ARBA" id="ARBA00022898"/>
    </source>
</evidence>
<keyword evidence="5" id="KW-0663">Pyridoxal phosphate</keyword>
<evidence type="ECO:0000256" key="3">
    <source>
        <dbReference type="ARBA" id="ARBA00022576"/>
    </source>
</evidence>
<dbReference type="Gene3D" id="3.40.640.10">
    <property type="entry name" value="Type I PLP-dependent aspartate aminotransferase-like (Major domain)"/>
    <property type="match status" value="1"/>
</dbReference>
<proteinExistence type="inferred from homology"/>
<dbReference type="RefSeq" id="WP_221420421.1">
    <property type="nucleotide sequence ID" value="NZ_JACHMJ010000001.1"/>
</dbReference>
<dbReference type="SUPFAM" id="SSF53383">
    <property type="entry name" value="PLP-dependent transferases"/>
    <property type="match status" value="1"/>
</dbReference>
<sequence>MTDSTTSTTATPVRPAESARLRRMHMPERAAVIGTSVREADRALNLNGGGGGLLDTTHFDTVRFPPPAWAKDVINSVIEDGEKAYTPYRGNPEVLASLTAPVSEFLGTDVTVANLALTPGTQAGLFTTLSAIIDEGDLVMLADPEYVFAERMLAFLGARVVRIPLTFHDAEPTFDLDAVEALLPEKPVLFMYSNPNNPTGSVFTEATIERLAELSQRGGFRVLADELYSRLVYEDVTFTHMLSIPGMSDRCITMLGPSKTESLSGYRLGVVVGPPDVMEAVEQTLAATSLRAPAYAQHLLSHWLVEDEEFVADRILDLAALRDLTLEKLRTVPGLTMTPQGGTAYLFVDTSALGVSDQEVAKALQQEAGVIVSPGYQFGPTGVGHFRVCYARDEAEWALALDRMVASLSAIAERQGVTA</sequence>
<dbReference type="InterPro" id="IPR050596">
    <property type="entry name" value="AspAT/PAT-like"/>
</dbReference>
<evidence type="ECO:0000259" key="6">
    <source>
        <dbReference type="Pfam" id="PF00155"/>
    </source>
</evidence>
<dbReference type="PANTHER" id="PTHR46383:SF1">
    <property type="entry name" value="ASPARTATE AMINOTRANSFERASE"/>
    <property type="match status" value="1"/>
</dbReference>
<comment type="cofactor">
    <cofactor evidence="1">
        <name>pyridoxal 5'-phosphate</name>
        <dbReference type="ChEBI" id="CHEBI:597326"/>
    </cofactor>
</comment>
<keyword evidence="4 7" id="KW-0808">Transferase</keyword>
<keyword evidence="8" id="KW-1185">Reference proteome</keyword>
<organism evidence="7 8">
    <name type="scientific">Conyzicola lurida</name>
    <dbReference type="NCBI Taxonomy" id="1172621"/>
    <lineage>
        <taxon>Bacteria</taxon>
        <taxon>Bacillati</taxon>
        <taxon>Actinomycetota</taxon>
        <taxon>Actinomycetes</taxon>
        <taxon>Micrococcales</taxon>
        <taxon>Microbacteriaceae</taxon>
        <taxon>Conyzicola</taxon>
    </lineage>
</organism>
<dbReference type="InterPro" id="IPR015421">
    <property type="entry name" value="PyrdxlP-dep_Trfase_major"/>
</dbReference>
<dbReference type="Gene3D" id="3.90.1150.10">
    <property type="entry name" value="Aspartate Aminotransferase, domain 1"/>
    <property type="match status" value="1"/>
</dbReference>
<protein>
    <submittedName>
        <fullName evidence="7">Aspartate/methionine/tyrosine aminotransferase</fullName>
    </submittedName>
</protein>
<evidence type="ECO:0000313" key="8">
    <source>
        <dbReference type="Proteomes" id="UP000536685"/>
    </source>
</evidence>
<dbReference type="GO" id="GO:0030170">
    <property type="term" value="F:pyridoxal phosphate binding"/>
    <property type="evidence" value="ECO:0007669"/>
    <property type="project" value="InterPro"/>
</dbReference>
<comment type="caution">
    <text evidence="7">The sequence shown here is derived from an EMBL/GenBank/DDBJ whole genome shotgun (WGS) entry which is preliminary data.</text>
</comment>
<dbReference type="GO" id="GO:0006520">
    <property type="term" value="P:amino acid metabolic process"/>
    <property type="evidence" value="ECO:0007669"/>
    <property type="project" value="InterPro"/>
</dbReference>
<dbReference type="PANTHER" id="PTHR46383">
    <property type="entry name" value="ASPARTATE AMINOTRANSFERASE"/>
    <property type="match status" value="1"/>
</dbReference>
<reference evidence="7 8" key="1">
    <citation type="submission" date="2020-08" db="EMBL/GenBank/DDBJ databases">
        <title>Sequencing the genomes of 1000 actinobacteria strains.</title>
        <authorList>
            <person name="Klenk H.-P."/>
        </authorList>
    </citation>
    <scope>NUCLEOTIDE SEQUENCE [LARGE SCALE GENOMIC DNA]</scope>
    <source>
        <strain evidence="7 8">DSM 105784</strain>
    </source>
</reference>
<accession>A0A841AFZ2</accession>
<feature type="domain" description="Aminotransferase class I/classII large" evidence="6">
    <location>
        <begin position="63"/>
        <end position="403"/>
    </location>
</feature>
<dbReference type="InterPro" id="IPR015424">
    <property type="entry name" value="PyrdxlP-dep_Trfase"/>
</dbReference>
<dbReference type="InterPro" id="IPR004839">
    <property type="entry name" value="Aminotransferase_I/II_large"/>
</dbReference>
<dbReference type="EMBL" id="JACHMJ010000001">
    <property type="protein sequence ID" value="MBB5842157.1"/>
    <property type="molecule type" value="Genomic_DNA"/>
</dbReference>
<evidence type="ECO:0000256" key="1">
    <source>
        <dbReference type="ARBA" id="ARBA00001933"/>
    </source>
</evidence>
<dbReference type="InterPro" id="IPR015422">
    <property type="entry name" value="PyrdxlP-dep_Trfase_small"/>
</dbReference>